<protein>
    <submittedName>
        <fullName evidence="4">NAD(P)-binding domain-containing protein</fullName>
    </submittedName>
</protein>
<dbReference type="AlphaFoldDB" id="A0A939KQD1"/>
<keyword evidence="5" id="KW-1185">Reference proteome</keyword>
<dbReference type="GO" id="GO:0016491">
    <property type="term" value="F:oxidoreductase activity"/>
    <property type="evidence" value="ECO:0007669"/>
    <property type="project" value="UniProtKB-KW"/>
</dbReference>
<evidence type="ECO:0000256" key="1">
    <source>
        <dbReference type="ARBA" id="ARBA00023002"/>
    </source>
</evidence>
<sequence length="241" mass="24741">MALFMNGLTRRHLLAAMATACAIAPLPGQAAAPPLRIGIIGSGKVGSTLGGLWVKAGYQVMFSARTLGNAQDLAKSLGPLASAGTPRQAVDFGDVVLLAVPYYAIPTLGPQLNPGLKGKILLDATNPFAFRDGAIAATAARDGAGATTQRYFPDARVVRGFNSLDMSAIRAQAHRPPPLMAVPIAGDDPTAVKTVVTLAQAAGLDPVVTGNLASSLQYQPGHKGFELQDSAAALKAALHIQ</sequence>
<dbReference type="EMBL" id="JAFVMH010000003">
    <property type="protein sequence ID" value="MBO1325224.1"/>
    <property type="molecule type" value="Genomic_DNA"/>
</dbReference>
<dbReference type="InterPro" id="IPR006311">
    <property type="entry name" value="TAT_signal"/>
</dbReference>
<feature type="domain" description="Pyrroline-5-carboxylate reductase catalytic N-terminal" evidence="3">
    <location>
        <begin position="36"/>
        <end position="127"/>
    </location>
</feature>
<dbReference type="PANTHER" id="PTHR14239:SF10">
    <property type="entry name" value="REDUCTASE"/>
    <property type="match status" value="1"/>
</dbReference>
<name>A0A939KQD1_9PROT</name>
<comment type="caution">
    <text evidence="4">The sequence shown here is derived from an EMBL/GenBank/DDBJ whole genome shotgun (WGS) entry which is preliminary data.</text>
</comment>
<dbReference type="InterPro" id="IPR051267">
    <property type="entry name" value="STEAP_metalloreductase"/>
</dbReference>
<reference evidence="4" key="1">
    <citation type="submission" date="2021-03" db="EMBL/GenBank/DDBJ databases">
        <title>The complete genome sequence of Acetobacter sp. TBRC 12339.</title>
        <authorList>
            <person name="Charoenyingcharoen P."/>
            <person name="Yukphan P."/>
        </authorList>
    </citation>
    <scope>NUCLEOTIDE SEQUENCE</scope>
    <source>
        <strain evidence="4">TBRC 12339</strain>
    </source>
</reference>
<dbReference type="Proteomes" id="UP000664073">
    <property type="component" value="Unassembled WGS sequence"/>
</dbReference>
<keyword evidence="2" id="KW-0732">Signal</keyword>
<keyword evidence="1" id="KW-0560">Oxidoreductase</keyword>
<dbReference type="PROSITE" id="PS51318">
    <property type="entry name" value="TAT"/>
    <property type="match status" value="1"/>
</dbReference>
<feature type="signal peptide" evidence="2">
    <location>
        <begin position="1"/>
        <end position="30"/>
    </location>
</feature>
<dbReference type="SUPFAM" id="SSF51735">
    <property type="entry name" value="NAD(P)-binding Rossmann-fold domains"/>
    <property type="match status" value="1"/>
</dbReference>
<feature type="chain" id="PRO_5037831290" evidence="2">
    <location>
        <begin position="31"/>
        <end position="241"/>
    </location>
</feature>
<proteinExistence type="predicted"/>
<dbReference type="InterPro" id="IPR036291">
    <property type="entry name" value="NAD(P)-bd_dom_sf"/>
</dbReference>
<organism evidence="4 5">
    <name type="scientific">Acetobacter garciniae</name>
    <dbReference type="NCBI Taxonomy" id="2817435"/>
    <lineage>
        <taxon>Bacteria</taxon>
        <taxon>Pseudomonadati</taxon>
        <taxon>Pseudomonadota</taxon>
        <taxon>Alphaproteobacteria</taxon>
        <taxon>Acetobacterales</taxon>
        <taxon>Acetobacteraceae</taxon>
        <taxon>Acetobacter</taxon>
    </lineage>
</organism>
<gene>
    <name evidence="4" type="ORF">J2D77_08700</name>
</gene>
<evidence type="ECO:0000313" key="5">
    <source>
        <dbReference type="Proteomes" id="UP000664073"/>
    </source>
</evidence>
<accession>A0A939KQD1</accession>
<dbReference type="Pfam" id="PF03807">
    <property type="entry name" value="F420_oxidored"/>
    <property type="match status" value="1"/>
</dbReference>
<evidence type="ECO:0000313" key="4">
    <source>
        <dbReference type="EMBL" id="MBO1325224.1"/>
    </source>
</evidence>
<evidence type="ECO:0000256" key="2">
    <source>
        <dbReference type="SAM" id="SignalP"/>
    </source>
</evidence>
<dbReference type="Gene3D" id="3.40.50.720">
    <property type="entry name" value="NAD(P)-binding Rossmann-like Domain"/>
    <property type="match status" value="1"/>
</dbReference>
<evidence type="ECO:0000259" key="3">
    <source>
        <dbReference type="Pfam" id="PF03807"/>
    </source>
</evidence>
<dbReference type="PANTHER" id="PTHR14239">
    <property type="entry name" value="DUDULIN-RELATED"/>
    <property type="match status" value="1"/>
</dbReference>
<dbReference type="InterPro" id="IPR028939">
    <property type="entry name" value="P5C_Rdtase_cat_N"/>
</dbReference>